<dbReference type="PIRSF" id="PIRSF031653">
    <property type="entry name" value="UCP031653"/>
    <property type="match status" value="1"/>
</dbReference>
<dbReference type="Proteomes" id="UP000004322">
    <property type="component" value="Unassembled WGS sequence"/>
</dbReference>
<evidence type="ECO:0000313" key="3">
    <source>
        <dbReference type="EMBL" id="EHI73318.1"/>
    </source>
</evidence>
<organism evidence="3 4">
    <name type="scientific">Streptococcus criceti HS-6</name>
    <dbReference type="NCBI Taxonomy" id="873449"/>
    <lineage>
        <taxon>Bacteria</taxon>
        <taxon>Bacillati</taxon>
        <taxon>Bacillota</taxon>
        <taxon>Bacilli</taxon>
        <taxon>Lactobacillales</taxon>
        <taxon>Streptococcaceae</taxon>
        <taxon>Streptococcus</taxon>
    </lineage>
</organism>
<sequence>MFEKQERLGIIVYLYYNRDARKLNRYGDMIYHSRRFRYVHLYLDADKLEETLETLKKLKFVKRVRLSHFDEIDRNLVGSLYREENKPELETD</sequence>
<protein>
    <recommendedName>
        <fullName evidence="2">UPF0298 protein STRCR_2335</fullName>
    </recommendedName>
</protein>
<comment type="caution">
    <text evidence="3">The sequence shown here is derived from an EMBL/GenBank/DDBJ whole genome shotgun (WGS) entry which is preliminary data.</text>
</comment>
<comment type="subcellular location">
    <subcellularLocation>
        <location evidence="2">Cytoplasm</location>
    </subcellularLocation>
</comment>
<name>G5JTE5_STRCG</name>
<reference evidence="3" key="1">
    <citation type="submission" date="2011-07" db="EMBL/GenBank/DDBJ databases">
        <authorList>
            <person name="Stanhope M.J."/>
            <person name="Durkin A.S."/>
            <person name="Hostetler J."/>
            <person name="Kim M."/>
            <person name="Radune D."/>
            <person name="Singh I."/>
            <person name="Town C.D."/>
        </authorList>
    </citation>
    <scope>NUCLEOTIDE SEQUENCE [LARGE SCALE GENOMIC DNA]</scope>
    <source>
        <strain evidence="3">HS-6</strain>
    </source>
</reference>
<dbReference type="InterPro" id="IPR016979">
    <property type="entry name" value="DUF2129"/>
</dbReference>
<evidence type="ECO:0000313" key="4">
    <source>
        <dbReference type="Proteomes" id="UP000004322"/>
    </source>
</evidence>
<dbReference type="Pfam" id="PF09902">
    <property type="entry name" value="DUF2129"/>
    <property type="match status" value="1"/>
</dbReference>
<comment type="similarity">
    <text evidence="2">Belongs to the UPF0298 family.</text>
</comment>
<accession>G5JTE5</accession>
<evidence type="ECO:0000256" key="2">
    <source>
        <dbReference type="HAMAP-Rule" id="MF_01126"/>
    </source>
</evidence>
<proteinExistence type="inferred from homology"/>
<dbReference type="STRING" id="873449.STRCR_2335"/>
<dbReference type="GO" id="GO:0005737">
    <property type="term" value="C:cytoplasm"/>
    <property type="evidence" value="ECO:0007669"/>
    <property type="project" value="UniProtKB-SubCell"/>
</dbReference>
<keyword evidence="1 2" id="KW-0963">Cytoplasm</keyword>
<dbReference type="EMBL" id="AEUV02000002">
    <property type="protein sequence ID" value="EHI73318.1"/>
    <property type="molecule type" value="Genomic_DNA"/>
</dbReference>
<keyword evidence="4" id="KW-1185">Reference proteome</keyword>
<gene>
    <name evidence="3" type="ORF">STRCR_2335</name>
</gene>
<dbReference type="OrthoDB" id="2990788at2"/>
<dbReference type="NCBIfam" id="NF002631">
    <property type="entry name" value="PRK02302.1"/>
    <property type="match status" value="1"/>
</dbReference>
<dbReference type="eggNOG" id="COG4471">
    <property type="taxonomic scope" value="Bacteria"/>
</dbReference>
<dbReference type="RefSeq" id="WP_003048851.1">
    <property type="nucleotide sequence ID" value="NZ_AEUV02000002.1"/>
</dbReference>
<evidence type="ECO:0000256" key="1">
    <source>
        <dbReference type="ARBA" id="ARBA00022490"/>
    </source>
</evidence>
<dbReference type="HAMAP" id="MF_01126">
    <property type="entry name" value="UPF0298"/>
    <property type="match status" value="1"/>
</dbReference>
<dbReference type="AlphaFoldDB" id="G5JTE5"/>